<dbReference type="NCBIfam" id="NF004160">
    <property type="entry name" value="PRK05627.1-3"/>
    <property type="match status" value="1"/>
</dbReference>
<evidence type="ECO:0000256" key="12">
    <source>
        <dbReference type="ARBA" id="ARBA00047880"/>
    </source>
</evidence>
<dbReference type="PANTHER" id="PTHR22749">
    <property type="entry name" value="RIBOFLAVIN KINASE/FMN ADENYLYLTRANSFERASE"/>
    <property type="match status" value="1"/>
</dbReference>
<dbReference type="UniPathway" id="UPA00277">
    <property type="reaction ID" value="UER00407"/>
</dbReference>
<keyword evidence="5 14" id="KW-0808">Transferase</keyword>
<dbReference type="GO" id="GO:0009231">
    <property type="term" value="P:riboflavin biosynthetic process"/>
    <property type="evidence" value="ECO:0007669"/>
    <property type="project" value="InterPro"/>
</dbReference>
<dbReference type="Gene3D" id="2.40.30.30">
    <property type="entry name" value="Riboflavin kinase-like"/>
    <property type="match status" value="1"/>
</dbReference>
<dbReference type="PANTHER" id="PTHR22749:SF6">
    <property type="entry name" value="RIBOFLAVIN KINASE"/>
    <property type="match status" value="1"/>
</dbReference>
<dbReference type="EC" id="2.7.7.2" evidence="14"/>
<dbReference type="Gene3D" id="3.40.50.620">
    <property type="entry name" value="HUPs"/>
    <property type="match status" value="1"/>
</dbReference>
<comment type="pathway">
    <text evidence="1 14">Cofactor biosynthesis; FAD biosynthesis; FAD from FMN: step 1/1.</text>
</comment>
<keyword evidence="9 14" id="KW-0274">FAD</keyword>
<dbReference type="PIRSF" id="PIRSF004491">
    <property type="entry name" value="FAD_Synth"/>
    <property type="match status" value="1"/>
</dbReference>
<dbReference type="FunFam" id="3.40.50.620:FF:000021">
    <property type="entry name" value="Riboflavin biosynthesis protein"/>
    <property type="match status" value="1"/>
</dbReference>
<comment type="caution">
    <text evidence="16">The sequence shown here is derived from an EMBL/GenBank/DDBJ whole genome shotgun (WGS) entry which is preliminary data.</text>
</comment>
<keyword evidence="11" id="KW-0511">Multifunctional enzyme</keyword>
<comment type="pathway">
    <text evidence="2 14">Cofactor biosynthesis; FMN biosynthesis; FMN from riboflavin (ATP route): step 1/1.</text>
</comment>
<evidence type="ECO:0000256" key="3">
    <source>
        <dbReference type="ARBA" id="ARBA00022630"/>
    </source>
</evidence>
<comment type="catalytic activity">
    <reaction evidence="12 14">
        <text>riboflavin + ATP = FMN + ADP + H(+)</text>
        <dbReference type="Rhea" id="RHEA:14357"/>
        <dbReference type="ChEBI" id="CHEBI:15378"/>
        <dbReference type="ChEBI" id="CHEBI:30616"/>
        <dbReference type="ChEBI" id="CHEBI:57986"/>
        <dbReference type="ChEBI" id="CHEBI:58210"/>
        <dbReference type="ChEBI" id="CHEBI:456216"/>
        <dbReference type="EC" id="2.7.1.26"/>
    </reaction>
</comment>
<evidence type="ECO:0000256" key="11">
    <source>
        <dbReference type="ARBA" id="ARBA00023268"/>
    </source>
</evidence>
<keyword evidence="17" id="KW-1185">Reference proteome</keyword>
<dbReference type="Pfam" id="PF01687">
    <property type="entry name" value="Flavokinase"/>
    <property type="match status" value="1"/>
</dbReference>
<keyword evidence="6 14" id="KW-0548">Nucleotidyltransferase</keyword>
<keyword evidence="3 14" id="KW-0285">Flavoprotein</keyword>
<gene>
    <name evidence="16" type="primary">ribF</name>
    <name evidence="16" type="ORF">MOHU_18910</name>
</gene>
<name>A0A2T0ANK2_9FIRM</name>
<dbReference type="GO" id="GO:0003919">
    <property type="term" value="F:FMN adenylyltransferase activity"/>
    <property type="evidence" value="ECO:0007669"/>
    <property type="project" value="UniProtKB-UniRule"/>
</dbReference>
<keyword evidence="8 14" id="KW-0418">Kinase</keyword>
<dbReference type="AlphaFoldDB" id="A0A2T0ANK2"/>
<evidence type="ECO:0000256" key="1">
    <source>
        <dbReference type="ARBA" id="ARBA00004726"/>
    </source>
</evidence>
<evidence type="ECO:0000256" key="10">
    <source>
        <dbReference type="ARBA" id="ARBA00022840"/>
    </source>
</evidence>
<dbReference type="RefSeq" id="WP_106005823.1">
    <property type="nucleotide sequence ID" value="NZ_CP136419.1"/>
</dbReference>
<dbReference type="GO" id="GO:0009398">
    <property type="term" value="P:FMN biosynthetic process"/>
    <property type="evidence" value="ECO:0007669"/>
    <property type="project" value="UniProtKB-UniRule"/>
</dbReference>
<proteinExistence type="inferred from homology"/>
<keyword evidence="10 14" id="KW-0067">ATP-binding</keyword>
<dbReference type="GO" id="GO:0006747">
    <property type="term" value="P:FAD biosynthetic process"/>
    <property type="evidence" value="ECO:0007669"/>
    <property type="project" value="UniProtKB-UniRule"/>
</dbReference>
<dbReference type="InterPro" id="IPR023465">
    <property type="entry name" value="Riboflavin_kinase_dom_sf"/>
</dbReference>
<dbReference type="GO" id="GO:0005524">
    <property type="term" value="F:ATP binding"/>
    <property type="evidence" value="ECO:0007669"/>
    <property type="project" value="UniProtKB-UniRule"/>
</dbReference>
<evidence type="ECO:0000256" key="5">
    <source>
        <dbReference type="ARBA" id="ARBA00022679"/>
    </source>
</evidence>
<evidence type="ECO:0000313" key="16">
    <source>
        <dbReference type="EMBL" id="PRR70475.1"/>
    </source>
</evidence>
<sequence>MRVIEGFPEVDGLRDGYLALGNFDGVHRGHRQLIGSVVSRAREAGRPAVVITFFPHPAQILEEEPPGLLTTKARKEKLIAALGVDFLVVLPFNRELARLPASAFVREILWPYFQPRLVAVGFNFTFGYQGTGTPDLLHRLGEELGFKVEVMEPVTHKGVTVSSTVIRNALDRGDILMAKELLGYWPVLSGNVVGGDRRGRELGFPTANLAVPPEVKLPAKGVYACLARFQERAYKAVVNIGRRPTFGHNLPPTVEAHLLDFRGDIYGCELELELRAFLRPERRFTNAGELVAQMEADCTRARAILSDPE</sequence>
<keyword evidence="7 14" id="KW-0547">Nucleotide-binding</keyword>
<evidence type="ECO:0000256" key="4">
    <source>
        <dbReference type="ARBA" id="ARBA00022643"/>
    </source>
</evidence>
<dbReference type="InterPro" id="IPR023468">
    <property type="entry name" value="Riboflavin_kinase"/>
</dbReference>
<evidence type="ECO:0000256" key="2">
    <source>
        <dbReference type="ARBA" id="ARBA00005201"/>
    </source>
</evidence>
<organism evidence="16 17">
    <name type="scientific">Neomoorella humiferrea</name>
    <dbReference type="NCBI Taxonomy" id="676965"/>
    <lineage>
        <taxon>Bacteria</taxon>
        <taxon>Bacillati</taxon>
        <taxon>Bacillota</taxon>
        <taxon>Clostridia</taxon>
        <taxon>Neomoorellales</taxon>
        <taxon>Neomoorellaceae</taxon>
        <taxon>Neomoorella</taxon>
    </lineage>
</organism>
<comment type="catalytic activity">
    <reaction evidence="13 14">
        <text>FMN + ATP + H(+) = FAD + diphosphate</text>
        <dbReference type="Rhea" id="RHEA:17237"/>
        <dbReference type="ChEBI" id="CHEBI:15378"/>
        <dbReference type="ChEBI" id="CHEBI:30616"/>
        <dbReference type="ChEBI" id="CHEBI:33019"/>
        <dbReference type="ChEBI" id="CHEBI:57692"/>
        <dbReference type="ChEBI" id="CHEBI:58210"/>
        <dbReference type="EC" id="2.7.7.2"/>
    </reaction>
</comment>
<evidence type="ECO:0000256" key="8">
    <source>
        <dbReference type="ARBA" id="ARBA00022777"/>
    </source>
</evidence>
<reference evidence="16 17" key="1">
    <citation type="submission" date="2018-03" db="EMBL/GenBank/DDBJ databases">
        <title>Genome sequence of Moorella humiferrea DSM 23265.</title>
        <authorList>
            <person name="Poehlein A."/>
            <person name="Daniel R."/>
        </authorList>
    </citation>
    <scope>NUCLEOTIDE SEQUENCE [LARGE SCALE GENOMIC DNA]</scope>
    <source>
        <strain evidence="16 17">DSM 23265</strain>
    </source>
</reference>
<dbReference type="UniPathway" id="UPA00276">
    <property type="reaction ID" value="UER00406"/>
</dbReference>
<evidence type="ECO:0000256" key="14">
    <source>
        <dbReference type="PIRNR" id="PIRNR004491"/>
    </source>
</evidence>
<dbReference type="SUPFAM" id="SSF82114">
    <property type="entry name" value="Riboflavin kinase-like"/>
    <property type="match status" value="1"/>
</dbReference>
<evidence type="ECO:0000256" key="7">
    <source>
        <dbReference type="ARBA" id="ARBA00022741"/>
    </source>
</evidence>
<dbReference type="InterPro" id="IPR002606">
    <property type="entry name" value="Riboflavin_kinase_bac"/>
</dbReference>
<dbReference type="EC" id="2.7.1.26" evidence="14"/>
<evidence type="ECO:0000256" key="13">
    <source>
        <dbReference type="ARBA" id="ARBA00049494"/>
    </source>
</evidence>
<dbReference type="Proteomes" id="UP000238415">
    <property type="component" value="Unassembled WGS sequence"/>
</dbReference>
<dbReference type="SMART" id="SM00904">
    <property type="entry name" value="Flavokinase"/>
    <property type="match status" value="1"/>
</dbReference>
<evidence type="ECO:0000256" key="9">
    <source>
        <dbReference type="ARBA" id="ARBA00022827"/>
    </source>
</evidence>
<dbReference type="OrthoDB" id="9803667at2"/>
<protein>
    <recommendedName>
        <fullName evidence="14">Riboflavin biosynthesis protein</fullName>
    </recommendedName>
    <domain>
        <recommendedName>
            <fullName evidence="14">Riboflavin kinase</fullName>
            <ecNumber evidence="14">2.7.1.26</ecNumber>
        </recommendedName>
        <alternativeName>
            <fullName evidence="14">Flavokinase</fullName>
        </alternativeName>
    </domain>
    <domain>
        <recommendedName>
            <fullName evidence="14">FMN adenylyltransferase</fullName>
            <ecNumber evidence="14">2.7.7.2</ecNumber>
        </recommendedName>
        <alternativeName>
            <fullName evidence="14">FAD pyrophosphorylase</fullName>
        </alternativeName>
        <alternativeName>
            <fullName evidence="14">FAD synthase</fullName>
        </alternativeName>
    </domain>
</protein>
<feature type="domain" description="Riboflavin kinase" evidence="15">
    <location>
        <begin position="181"/>
        <end position="306"/>
    </location>
</feature>
<accession>A0A2T0ANK2</accession>
<evidence type="ECO:0000256" key="6">
    <source>
        <dbReference type="ARBA" id="ARBA00022695"/>
    </source>
</evidence>
<dbReference type="Pfam" id="PF06574">
    <property type="entry name" value="FAD_syn"/>
    <property type="match status" value="1"/>
</dbReference>
<dbReference type="CDD" id="cd02064">
    <property type="entry name" value="FAD_synthetase_N"/>
    <property type="match status" value="1"/>
</dbReference>
<dbReference type="GO" id="GO:0008531">
    <property type="term" value="F:riboflavin kinase activity"/>
    <property type="evidence" value="ECO:0007669"/>
    <property type="project" value="UniProtKB-UniRule"/>
</dbReference>
<dbReference type="NCBIfam" id="TIGR00083">
    <property type="entry name" value="ribF"/>
    <property type="match status" value="1"/>
</dbReference>
<evidence type="ECO:0000259" key="15">
    <source>
        <dbReference type="SMART" id="SM00904"/>
    </source>
</evidence>
<dbReference type="InterPro" id="IPR014729">
    <property type="entry name" value="Rossmann-like_a/b/a_fold"/>
</dbReference>
<keyword evidence="4 14" id="KW-0288">FMN</keyword>
<dbReference type="SUPFAM" id="SSF52374">
    <property type="entry name" value="Nucleotidylyl transferase"/>
    <property type="match status" value="1"/>
</dbReference>
<comment type="similarity">
    <text evidence="14">Belongs to the ribF family.</text>
</comment>
<dbReference type="InterPro" id="IPR015864">
    <property type="entry name" value="FAD_synthase"/>
</dbReference>
<dbReference type="InterPro" id="IPR015865">
    <property type="entry name" value="Riboflavin_kinase_bac/euk"/>
</dbReference>
<evidence type="ECO:0000313" key="17">
    <source>
        <dbReference type="Proteomes" id="UP000238415"/>
    </source>
</evidence>
<dbReference type="EMBL" id="PVXM01000048">
    <property type="protein sequence ID" value="PRR70475.1"/>
    <property type="molecule type" value="Genomic_DNA"/>
</dbReference>